<evidence type="ECO:0000256" key="9">
    <source>
        <dbReference type="RuleBase" id="RU369094"/>
    </source>
</evidence>
<keyword evidence="2 8" id="KW-0863">Zinc-finger</keyword>
<dbReference type="EMBL" id="LSRQ01002366">
    <property type="protein sequence ID" value="OAY74529.1"/>
    <property type="molecule type" value="Genomic_DNA"/>
</dbReference>
<keyword evidence="3 9" id="KW-0862">Zinc</keyword>
<evidence type="ECO:0000256" key="3">
    <source>
        <dbReference type="ARBA" id="ARBA00022833"/>
    </source>
</evidence>
<feature type="region of interest" description="Disordered" evidence="10">
    <location>
        <begin position="278"/>
        <end position="301"/>
    </location>
</feature>
<dbReference type="PROSITE" id="PS01361">
    <property type="entry name" value="ZF_DOF_1"/>
    <property type="match status" value="1"/>
</dbReference>
<feature type="region of interest" description="Disordered" evidence="10">
    <location>
        <begin position="1"/>
        <end position="22"/>
    </location>
</feature>
<comment type="caution">
    <text evidence="12">The sequence shown here is derived from an EMBL/GenBank/DDBJ whole genome shotgun (WGS) entry which is preliminary data.</text>
</comment>
<dbReference type="GO" id="GO:0005634">
    <property type="term" value="C:nucleus"/>
    <property type="evidence" value="ECO:0007669"/>
    <property type="project" value="UniProtKB-SubCell"/>
</dbReference>
<dbReference type="PROSITE" id="PS50884">
    <property type="entry name" value="ZF_DOF_2"/>
    <property type="match status" value="1"/>
</dbReference>
<keyword evidence="1 9" id="KW-0479">Metal-binding</keyword>
<evidence type="ECO:0000256" key="1">
    <source>
        <dbReference type="ARBA" id="ARBA00022723"/>
    </source>
</evidence>
<sequence>MSGASRPGSMSERARLAKVPQPEQALKCPRCDSANTKFCYYNNYSLTQPRHFCKTCRRYWTRGGALRNVPVGGGCRRNKRSSKSGGGSSSKSSVAVTAMTDRHPAGASSSAASSTATSVVGMAGAIPSNICLPHQLPFMSSLHHPMAGPDYGAPNLGLTFPAIQHMEGIDYHVGGGSIGFDQWRVQQQMHQFPFIGGLEPPPPPTASAAATGMFHLDLESGSGVEGGGFARQVAAAKVLGSGIITNLASVKMEENQRAGLNLPRQFMGAAGRNDSSIWGGGIGGGGSSNSNADGGVGGSGSGSGGWAADLTGFNSSSTGNLL</sequence>
<dbReference type="Proteomes" id="UP000092600">
    <property type="component" value="Unassembled WGS sequence"/>
</dbReference>
<dbReference type="PANTHER" id="PTHR31992:SF313">
    <property type="entry name" value="DOF ZINC FINGER PROTEIN DOF5.7"/>
    <property type="match status" value="1"/>
</dbReference>
<evidence type="ECO:0000313" key="13">
    <source>
        <dbReference type="Proteomes" id="UP000092600"/>
    </source>
</evidence>
<evidence type="ECO:0000313" key="12">
    <source>
        <dbReference type="EMBL" id="OAY74529.1"/>
    </source>
</evidence>
<comment type="subcellular location">
    <subcellularLocation>
        <location evidence="8 9">Nucleus</location>
    </subcellularLocation>
</comment>
<evidence type="ECO:0000256" key="7">
    <source>
        <dbReference type="ARBA" id="ARBA00023242"/>
    </source>
</evidence>
<accession>A0A199VBR0</accession>
<name>A0A199VBR0_ANACO</name>
<dbReference type="GO" id="GO:0003700">
    <property type="term" value="F:DNA-binding transcription factor activity"/>
    <property type="evidence" value="ECO:0007669"/>
    <property type="project" value="UniProtKB-UniRule"/>
</dbReference>
<dbReference type="AlphaFoldDB" id="A0A199VBR0"/>
<proteinExistence type="predicted"/>
<evidence type="ECO:0000256" key="6">
    <source>
        <dbReference type="ARBA" id="ARBA00023163"/>
    </source>
</evidence>
<dbReference type="PANTHER" id="PTHR31992">
    <property type="entry name" value="DOF ZINC FINGER PROTEIN DOF1.4-RELATED"/>
    <property type="match status" value="1"/>
</dbReference>
<feature type="compositionally biased region" description="Gly residues" evidence="10">
    <location>
        <begin position="278"/>
        <end position="287"/>
    </location>
</feature>
<dbReference type="InterPro" id="IPR003851">
    <property type="entry name" value="Znf_Dof"/>
</dbReference>
<protein>
    <recommendedName>
        <fullName evidence="9">Dof zinc finger protein</fullName>
    </recommendedName>
</protein>
<comment type="function">
    <text evidence="9">Transcription factor that binds specifically to a 5'-AA[AG]G-3' consensus core sequence.</text>
</comment>
<dbReference type="GO" id="GO:0008270">
    <property type="term" value="F:zinc ion binding"/>
    <property type="evidence" value="ECO:0007669"/>
    <property type="project" value="UniProtKB-KW"/>
</dbReference>
<dbReference type="Pfam" id="PF02701">
    <property type="entry name" value="Zn_ribbon_Dof"/>
    <property type="match status" value="1"/>
</dbReference>
<evidence type="ECO:0000256" key="10">
    <source>
        <dbReference type="SAM" id="MobiDB-lite"/>
    </source>
</evidence>
<evidence type="ECO:0000256" key="5">
    <source>
        <dbReference type="ARBA" id="ARBA00023125"/>
    </source>
</evidence>
<keyword evidence="7 8" id="KW-0539">Nucleus</keyword>
<keyword evidence="5 8" id="KW-0238">DNA-binding</keyword>
<evidence type="ECO:0000256" key="8">
    <source>
        <dbReference type="PROSITE-ProRule" id="PRU00071"/>
    </source>
</evidence>
<dbReference type="STRING" id="4615.A0A199VBR0"/>
<dbReference type="InterPro" id="IPR045174">
    <property type="entry name" value="Dof"/>
</dbReference>
<organism evidence="12 13">
    <name type="scientific">Ananas comosus</name>
    <name type="common">Pineapple</name>
    <name type="synonym">Ananas ananas</name>
    <dbReference type="NCBI Taxonomy" id="4615"/>
    <lineage>
        <taxon>Eukaryota</taxon>
        <taxon>Viridiplantae</taxon>
        <taxon>Streptophyta</taxon>
        <taxon>Embryophyta</taxon>
        <taxon>Tracheophyta</taxon>
        <taxon>Spermatophyta</taxon>
        <taxon>Magnoliopsida</taxon>
        <taxon>Liliopsida</taxon>
        <taxon>Poales</taxon>
        <taxon>Bromeliaceae</taxon>
        <taxon>Bromelioideae</taxon>
        <taxon>Ananas</taxon>
    </lineage>
</organism>
<feature type="region of interest" description="Disordered" evidence="10">
    <location>
        <begin position="70"/>
        <end position="96"/>
    </location>
</feature>
<evidence type="ECO:0000256" key="2">
    <source>
        <dbReference type="ARBA" id="ARBA00022771"/>
    </source>
</evidence>
<evidence type="ECO:0000259" key="11">
    <source>
        <dbReference type="PROSITE" id="PS50884"/>
    </source>
</evidence>
<gene>
    <name evidence="12" type="ORF">ACMD2_10683</name>
</gene>
<feature type="domain" description="Dof-type" evidence="11">
    <location>
        <begin position="26"/>
        <end position="80"/>
    </location>
</feature>
<keyword evidence="6 9" id="KW-0804">Transcription</keyword>
<keyword evidence="4 9" id="KW-0805">Transcription regulation</keyword>
<evidence type="ECO:0000256" key="4">
    <source>
        <dbReference type="ARBA" id="ARBA00023015"/>
    </source>
</evidence>
<dbReference type="GO" id="GO:0003677">
    <property type="term" value="F:DNA binding"/>
    <property type="evidence" value="ECO:0007669"/>
    <property type="project" value="UniProtKB-UniRule"/>
</dbReference>
<reference evidence="12 13" key="1">
    <citation type="journal article" date="2016" name="DNA Res.">
        <title>The draft genome of MD-2 pineapple using hybrid error correction of long reads.</title>
        <authorList>
            <person name="Redwan R.M."/>
            <person name="Saidin A."/>
            <person name="Kumar S.V."/>
        </authorList>
    </citation>
    <scope>NUCLEOTIDE SEQUENCE [LARGE SCALE GENOMIC DNA]</scope>
    <source>
        <strain evidence="13">cv. MD2</strain>
        <tissue evidence="12">Leaf</tissue>
    </source>
</reference>